<organism evidence="2 3">
    <name type="scientific">Mycobacterium basiliense</name>
    <dbReference type="NCBI Taxonomy" id="2094119"/>
    <lineage>
        <taxon>Bacteria</taxon>
        <taxon>Bacillati</taxon>
        <taxon>Actinomycetota</taxon>
        <taxon>Actinomycetes</taxon>
        <taxon>Mycobacteriales</taxon>
        <taxon>Mycobacteriaceae</taxon>
        <taxon>Mycobacterium</taxon>
    </lineage>
</organism>
<evidence type="ECO:0000256" key="1">
    <source>
        <dbReference type="SAM" id="MobiDB-lite"/>
    </source>
</evidence>
<feature type="region of interest" description="Disordered" evidence="1">
    <location>
        <begin position="1"/>
        <end position="32"/>
    </location>
</feature>
<evidence type="ECO:0000313" key="3">
    <source>
        <dbReference type="Proteomes" id="UP000269998"/>
    </source>
</evidence>
<name>A0A447GDP5_9MYCO</name>
<evidence type="ECO:0000313" key="2">
    <source>
        <dbReference type="EMBL" id="VDM88611.1"/>
    </source>
</evidence>
<sequence>MKHAAPPVYHVDELGEHDFPHDEPGERTGITR</sequence>
<reference evidence="3" key="1">
    <citation type="submission" date="2018-02" db="EMBL/GenBank/DDBJ databases">
        <authorList>
            <person name="Seth-Smith MB H."/>
            <person name="Seth-Smith H."/>
        </authorList>
    </citation>
    <scope>NUCLEOTIDE SEQUENCE [LARGE SCALE GENOMIC DNA]</scope>
</reference>
<proteinExistence type="predicted"/>
<feature type="compositionally biased region" description="Basic and acidic residues" evidence="1">
    <location>
        <begin position="10"/>
        <end position="26"/>
    </location>
</feature>
<accession>A0A447GDP5</accession>
<dbReference type="KEGG" id="mbai:MB901379_02173"/>
<dbReference type="AlphaFoldDB" id="A0A447GDP5"/>
<gene>
    <name evidence="2" type="ORF">MB901379_02173</name>
</gene>
<dbReference type="EMBL" id="LR130759">
    <property type="protein sequence ID" value="VDM88611.1"/>
    <property type="molecule type" value="Genomic_DNA"/>
</dbReference>
<dbReference type="Proteomes" id="UP000269998">
    <property type="component" value="Chromosome"/>
</dbReference>
<protein>
    <submittedName>
        <fullName evidence="2">Uncharacterized protein</fullName>
    </submittedName>
</protein>
<keyword evidence="3" id="KW-1185">Reference proteome</keyword>